<dbReference type="InterPro" id="IPR003598">
    <property type="entry name" value="Ig_sub2"/>
</dbReference>
<dbReference type="GO" id="GO:0043025">
    <property type="term" value="C:neuronal cell body"/>
    <property type="evidence" value="ECO:0007669"/>
    <property type="project" value="TreeGrafter"/>
</dbReference>
<keyword evidence="11" id="KW-0808">Transferase</keyword>
<keyword evidence="2 8" id="KW-0732">Signal</keyword>
<proteinExistence type="predicted"/>
<dbReference type="SMART" id="SM00179">
    <property type="entry name" value="EGF_CA"/>
    <property type="match status" value="2"/>
</dbReference>
<keyword evidence="7" id="KW-1133">Transmembrane helix</keyword>
<organism evidence="11 12">
    <name type="scientific">Mytilus galloprovincialis</name>
    <name type="common">Mediterranean mussel</name>
    <dbReference type="NCBI Taxonomy" id="29158"/>
    <lineage>
        <taxon>Eukaryota</taxon>
        <taxon>Metazoa</taxon>
        <taxon>Spiralia</taxon>
        <taxon>Lophotrochozoa</taxon>
        <taxon>Mollusca</taxon>
        <taxon>Bivalvia</taxon>
        <taxon>Autobranchia</taxon>
        <taxon>Pteriomorphia</taxon>
        <taxon>Mytilida</taxon>
        <taxon>Mytiloidea</taxon>
        <taxon>Mytilidae</taxon>
        <taxon>Mytilinae</taxon>
        <taxon>Mytilus</taxon>
    </lineage>
</organism>
<dbReference type="SMART" id="SM00181">
    <property type="entry name" value="EGF"/>
    <property type="match status" value="2"/>
</dbReference>
<sequence>MDGKDYLTLLWILMLVNCLEHGGGESEDVERLLIMEPLNQNPYTVEIDGEIRIKCVASGFVEEVKTYWERMKGPGNIKHITSMYNPTPEDSNKYEARQGSSSGDDTVDVFYLTIKHISYEDEAGYNCYTFYGGKKIESTLLLKVDGPPNIKLFEQFISVQEGFTVNLSCHFRAKPKPYNTSYWSLNGIELQTVNHSAKYSASFRSIPGIMLGYGEFNLQIKDAKTTDSGNYTCLIVNYFGRAVETIDLQVSKAWNDSVRDSGVETLTISKIYPDSRTLNSDLYSEFKVICAVKGFAYPQNMTWAFYGVAGNYLQLSADEEVMISDTTVKTFSTQNRTGCFYTLYVDRLHFSNSGKYVCEASSVDTGLAMDYLNMTVSGMPIVESSDFVLNATLGQSISMKCHIWSYPHPSYTVWKLEDSLLSSSSRYKTEITGLNPIEQNSLLTISSITTDDFGVYACRVYNTLGSAMAIHIIQDVNECSYNPPCNQGCKNNIGSYICVCNDGYAFTNDSLTYCEDINECIKPETQTCSQICTNLNGSFLCSCKDGYTIESNNYDCKNNMDLGSGEENDTDQLSMEITPETLYTVIGVCAGGLLAIVLLILTAIYCRRLTLQVVCTFI</sequence>
<dbReference type="PANTHER" id="PTHR45080">
    <property type="entry name" value="CONTACTIN 5"/>
    <property type="match status" value="1"/>
</dbReference>
<feature type="domain" description="Ig-like" evidence="10">
    <location>
        <begin position="148"/>
        <end position="251"/>
    </location>
</feature>
<evidence type="ECO:0000256" key="2">
    <source>
        <dbReference type="ARBA" id="ARBA00022729"/>
    </source>
</evidence>
<feature type="transmembrane region" description="Helical" evidence="7">
    <location>
        <begin position="582"/>
        <end position="606"/>
    </location>
</feature>
<dbReference type="InterPro" id="IPR003599">
    <property type="entry name" value="Ig_sub"/>
</dbReference>
<dbReference type="InterPro" id="IPR000742">
    <property type="entry name" value="EGF"/>
</dbReference>
<dbReference type="SUPFAM" id="SSF57184">
    <property type="entry name" value="Growth factor receptor domain"/>
    <property type="match status" value="1"/>
</dbReference>
<dbReference type="Proteomes" id="UP000596742">
    <property type="component" value="Unassembled WGS sequence"/>
</dbReference>
<dbReference type="Pfam" id="PF07679">
    <property type="entry name" value="I-set"/>
    <property type="match status" value="1"/>
</dbReference>
<dbReference type="PROSITE" id="PS01187">
    <property type="entry name" value="EGF_CA"/>
    <property type="match status" value="1"/>
</dbReference>
<keyword evidence="12" id="KW-1185">Reference proteome</keyword>
<feature type="disulfide bond" evidence="5">
    <location>
        <begin position="479"/>
        <end position="489"/>
    </location>
</feature>
<dbReference type="AlphaFoldDB" id="A0A8B6ES62"/>
<dbReference type="Gene3D" id="2.10.25.10">
    <property type="entry name" value="Laminin"/>
    <property type="match status" value="2"/>
</dbReference>
<dbReference type="Gene3D" id="2.60.40.10">
    <property type="entry name" value="Immunoglobulins"/>
    <property type="match status" value="4"/>
</dbReference>
<feature type="domain" description="Ig-like" evidence="10">
    <location>
        <begin position="30"/>
        <end position="127"/>
    </location>
</feature>
<evidence type="ECO:0000256" key="6">
    <source>
        <dbReference type="SAM" id="MobiDB-lite"/>
    </source>
</evidence>
<keyword evidence="3" id="KW-0677">Repeat</keyword>
<dbReference type="SMART" id="SM00409">
    <property type="entry name" value="IG"/>
    <property type="match status" value="4"/>
</dbReference>
<dbReference type="InterPro" id="IPR049883">
    <property type="entry name" value="NOTCH1_EGF-like"/>
</dbReference>
<dbReference type="EMBL" id="UYJE01005650">
    <property type="protein sequence ID" value="VDI39081.1"/>
    <property type="molecule type" value="Genomic_DNA"/>
</dbReference>
<dbReference type="PANTHER" id="PTHR45080:SF8">
    <property type="entry name" value="IG-LIKE DOMAIN-CONTAINING PROTEIN"/>
    <property type="match status" value="1"/>
</dbReference>
<dbReference type="InterPro" id="IPR013106">
    <property type="entry name" value="Ig_V-set"/>
</dbReference>
<accession>A0A8B6ES62</accession>
<dbReference type="SUPFAM" id="SSF48726">
    <property type="entry name" value="Immunoglobulin"/>
    <property type="match status" value="4"/>
</dbReference>
<evidence type="ECO:0000313" key="12">
    <source>
        <dbReference type="Proteomes" id="UP000596742"/>
    </source>
</evidence>
<dbReference type="OrthoDB" id="28230at2759"/>
<evidence type="ECO:0000259" key="9">
    <source>
        <dbReference type="PROSITE" id="PS50026"/>
    </source>
</evidence>
<evidence type="ECO:0000259" key="10">
    <source>
        <dbReference type="PROSITE" id="PS50835"/>
    </source>
</evidence>
<feature type="chain" id="PRO_5032775520" evidence="8">
    <location>
        <begin position="27"/>
        <end position="618"/>
    </location>
</feature>
<evidence type="ECO:0000256" key="1">
    <source>
        <dbReference type="ARBA" id="ARBA00022536"/>
    </source>
</evidence>
<dbReference type="GO" id="GO:0004714">
    <property type="term" value="F:transmembrane receptor protein tyrosine kinase activity"/>
    <property type="evidence" value="ECO:0007669"/>
    <property type="project" value="UniProtKB-EC"/>
</dbReference>
<dbReference type="Pfam" id="PF07645">
    <property type="entry name" value="EGF_CA"/>
    <property type="match status" value="2"/>
</dbReference>
<dbReference type="InterPro" id="IPR013098">
    <property type="entry name" value="Ig_I-set"/>
</dbReference>
<reference evidence="11" key="1">
    <citation type="submission" date="2018-11" db="EMBL/GenBank/DDBJ databases">
        <authorList>
            <person name="Alioto T."/>
            <person name="Alioto T."/>
        </authorList>
    </citation>
    <scope>NUCLEOTIDE SEQUENCE</scope>
</reference>
<evidence type="ECO:0000256" key="8">
    <source>
        <dbReference type="SAM" id="SignalP"/>
    </source>
</evidence>
<dbReference type="GO" id="GO:0008046">
    <property type="term" value="F:axon guidance receptor activity"/>
    <property type="evidence" value="ECO:0007669"/>
    <property type="project" value="TreeGrafter"/>
</dbReference>
<feature type="domain" description="Ig-like" evidence="10">
    <location>
        <begin position="273"/>
        <end position="377"/>
    </location>
</feature>
<dbReference type="InterPro" id="IPR050958">
    <property type="entry name" value="Cell_Adh-Cytoskel_Orgn"/>
</dbReference>
<dbReference type="EC" id="2.7.10.1" evidence="11"/>
<dbReference type="InterPro" id="IPR036179">
    <property type="entry name" value="Ig-like_dom_sf"/>
</dbReference>
<evidence type="ECO:0000256" key="3">
    <source>
        <dbReference type="ARBA" id="ARBA00022737"/>
    </source>
</evidence>
<evidence type="ECO:0000256" key="4">
    <source>
        <dbReference type="ARBA" id="ARBA00023157"/>
    </source>
</evidence>
<dbReference type="GO" id="GO:0050808">
    <property type="term" value="P:synapse organization"/>
    <property type="evidence" value="ECO:0007669"/>
    <property type="project" value="TreeGrafter"/>
</dbReference>
<dbReference type="GO" id="GO:0005886">
    <property type="term" value="C:plasma membrane"/>
    <property type="evidence" value="ECO:0007669"/>
    <property type="project" value="TreeGrafter"/>
</dbReference>
<dbReference type="InterPro" id="IPR007110">
    <property type="entry name" value="Ig-like_dom"/>
</dbReference>
<name>A0A8B6ES62_MYTGA</name>
<dbReference type="InterPro" id="IPR018097">
    <property type="entry name" value="EGF_Ca-bd_CS"/>
</dbReference>
<protein>
    <submittedName>
        <fullName evidence="11">Fibroblast growth factor receptor 2</fullName>
        <ecNumber evidence="11">2.7.10.1</ecNumber>
    </submittedName>
</protein>
<dbReference type="CDD" id="cd00054">
    <property type="entry name" value="EGF_CA"/>
    <property type="match status" value="1"/>
</dbReference>
<dbReference type="PROSITE" id="PS50835">
    <property type="entry name" value="IG_LIKE"/>
    <property type="match status" value="4"/>
</dbReference>
<dbReference type="GO" id="GO:0005509">
    <property type="term" value="F:calcium ion binding"/>
    <property type="evidence" value="ECO:0007669"/>
    <property type="project" value="InterPro"/>
</dbReference>
<dbReference type="InterPro" id="IPR001881">
    <property type="entry name" value="EGF-like_Ca-bd_dom"/>
</dbReference>
<dbReference type="GO" id="GO:0007156">
    <property type="term" value="P:homophilic cell adhesion via plasma membrane adhesion molecules"/>
    <property type="evidence" value="ECO:0007669"/>
    <property type="project" value="TreeGrafter"/>
</dbReference>
<keyword evidence="7" id="KW-0472">Membrane</keyword>
<comment type="caution">
    <text evidence="5">Lacks conserved residue(s) required for the propagation of feature annotation.</text>
</comment>
<keyword evidence="4 5" id="KW-1015">Disulfide bond</keyword>
<keyword evidence="11" id="KW-0675">Receptor</keyword>
<dbReference type="FunFam" id="2.10.25.10:FF:000240">
    <property type="entry name" value="Vitamin K-dependent protein S"/>
    <property type="match status" value="1"/>
</dbReference>
<comment type="caution">
    <text evidence="11">The sequence shown here is derived from an EMBL/GenBank/DDBJ whole genome shotgun (WGS) entry which is preliminary data.</text>
</comment>
<feature type="signal peptide" evidence="8">
    <location>
        <begin position="1"/>
        <end position="26"/>
    </location>
</feature>
<dbReference type="Pfam" id="PF07686">
    <property type="entry name" value="V-set"/>
    <property type="match status" value="1"/>
</dbReference>
<dbReference type="SMART" id="SM00408">
    <property type="entry name" value="IGc2"/>
    <property type="match status" value="2"/>
</dbReference>
<keyword evidence="7" id="KW-0812">Transmembrane</keyword>
<evidence type="ECO:0000313" key="11">
    <source>
        <dbReference type="EMBL" id="VDI39081.1"/>
    </source>
</evidence>
<dbReference type="InterPro" id="IPR009030">
    <property type="entry name" value="Growth_fac_rcpt_cys_sf"/>
</dbReference>
<evidence type="ECO:0000256" key="7">
    <source>
        <dbReference type="SAM" id="Phobius"/>
    </source>
</evidence>
<evidence type="ECO:0000256" key="5">
    <source>
        <dbReference type="PROSITE-ProRule" id="PRU00076"/>
    </source>
</evidence>
<keyword evidence="1 5" id="KW-0245">EGF-like domain</keyword>
<dbReference type="PROSITE" id="PS00010">
    <property type="entry name" value="ASX_HYDROXYL"/>
    <property type="match status" value="1"/>
</dbReference>
<feature type="domain" description="EGF-like" evidence="9">
    <location>
        <begin position="475"/>
        <end position="515"/>
    </location>
</feature>
<dbReference type="GO" id="GO:0030424">
    <property type="term" value="C:axon"/>
    <property type="evidence" value="ECO:0007669"/>
    <property type="project" value="TreeGrafter"/>
</dbReference>
<gene>
    <name evidence="11" type="ORF">MGAL_10B065164</name>
</gene>
<dbReference type="PROSITE" id="PS50026">
    <property type="entry name" value="EGF_3"/>
    <property type="match status" value="1"/>
</dbReference>
<feature type="region of interest" description="Disordered" evidence="6">
    <location>
        <begin position="82"/>
        <end position="102"/>
    </location>
</feature>
<dbReference type="InterPro" id="IPR013783">
    <property type="entry name" value="Ig-like_fold"/>
</dbReference>
<dbReference type="Pfam" id="PF13927">
    <property type="entry name" value="Ig_3"/>
    <property type="match status" value="1"/>
</dbReference>
<dbReference type="InterPro" id="IPR000152">
    <property type="entry name" value="EGF-type_Asp/Asn_hydroxyl_site"/>
</dbReference>
<feature type="domain" description="Ig-like" evidence="10">
    <location>
        <begin position="380"/>
        <end position="477"/>
    </location>
</feature>